<organism evidence="3 4">
    <name type="scientific">Nonomuraea helvata</name>
    <dbReference type="NCBI Taxonomy" id="37484"/>
    <lineage>
        <taxon>Bacteria</taxon>
        <taxon>Bacillati</taxon>
        <taxon>Actinomycetota</taxon>
        <taxon>Actinomycetes</taxon>
        <taxon>Streptosporangiales</taxon>
        <taxon>Streptosporangiaceae</taxon>
        <taxon>Nonomuraea</taxon>
    </lineage>
</organism>
<gene>
    <name evidence="3" type="ORF">ACFFSA_27055</name>
</gene>
<sequence length="162" mass="16783">MVSKLSATPRPLHPPLTHAPIGAILIATVLDVISVIDGGAHPWARDLFHTGTYVLMTGMGVMFLAIIAGVIDRRRLTAASSRPRQGADVHAALMTALAVVCVLEITLRRNVYADAHATPAVVTGLSVLALALVTVGGELGGRLVYRAGVGVRGDAIAPAPRS</sequence>
<evidence type="ECO:0000259" key="2">
    <source>
        <dbReference type="Pfam" id="PF09990"/>
    </source>
</evidence>
<feature type="transmembrane region" description="Helical" evidence="1">
    <location>
        <begin position="52"/>
        <end position="71"/>
    </location>
</feature>
<dbReference type="InterPro" id="IPR019251">
    <property type="entry name" value="DUF2231_TM"/>
</dbReference>
<dbReference type="Pfam" id="PF09990">
    <property type="entry name" value="DUF2231"/>
    <property type="match status" value="1"/>
</dbReference>
<evidence type="ECO:0000313" key="4">
    <source>
        <dbReference type="Proteomes" id="UP001589532"/>
    </source>
</evidence>
<reference evidence="3 4" key="1">
    <citation type="submission" date="2024-09" db="EMBL/GenBank/DDBJ databases">
        <authorList>
            <person name="Sun Q."/>
            <person name="Mori K."/>
        </authorList>
    </citation>
    <scope>NUCLEOTIDE SEQUENCE [LARGE SCALE GENOMIC DNA]</scope>
    <source>
        <strain evidence="3 4">JCM 3143</strain>
    </source>
</reference>
<proteinExistence type="predicted"/>
<comment type="caution">
    <text evidence="3">The sequence shown here is derived from an EMBL/GenBank/DDBJ whole genome shotgun (WGS) entry which is preliminary data.</text>
</comment>
<feature type="transmembrane region" description="Helical" evidence="1">
    <location>
        <begin position="21"/>
        <end position="40"/>
    </location>
</feature>
<evidence type="ECO:0000256" key="1">
    <source>
        <dbReference type="SAM" id="Phobius"/>
    </source>
</evidence>
<keyword evidence="1" id="KW-0812">Transmembrane</keyword>
<keyword evidence="1" id="KW-0472">Membrane</keyword>
<feature type="domain" description="DUF2231" evidence="2">
    <location>
        <begin position="10"/>
        <end position="152"/>
    </location>
</feature>
<protein>
    <submittedName>
        <fullName evidence="3">DUF2231 domain-containing protein</fullName>
    </submittedName>
</protein>
<dbReference type="RefSeq" id="WP_345003163.1">
    <property type="nucleotide sequence ID" value="NZ_BAAAXV010000012.1"/>
</dbReference>
<keyword evidence="4" id="KW-1185">Reference proteome</keyword>
<feature type="transmembrane region" description="Helical" evidence="1">
    <location>
        <begin position="117"/>
        <end position="136"/>
    </location>
</feature>
<accession>A0ABV5S525</accession>
<dbReference type="EMBL" id="JBHMBW010000025">
    <property type="protein sequence ID" value="MFB9626764.1"/>
    <property type="molecule type" value="Genomic_DNA"/>
</dbReference>
<name>A0ABV5S525_9ACTN</name>
<evidence type="ECO:0000313" key="3">
    <source>
        <dbReference type="EMBL" id="MFB9626764.1"/>
    </source>
</evidence>
<dbReference type="Proteomes" id="UP001589532">
    <property type="component" value="Unassembled WGS sequence"/>
</dbReference>
<feature type="transmembrane region" description="Helical" evidence="1">
    <location>
        <begin position="91"/>
        <end position="111"/>
    </location>
</feature>
<keyword evidence="1" id="KW-1133">Transmembrane helix</keyword>